<reference evidence="1 2" key="1">
    <citation type="submission" date="2019-08" db="EMBL/GenBank/DDBJ databases">
        <title>The genome of the soybean aphid Biotype 1, its phylome, world population structure and adaptation to the North American continent.</title>
        <authorList>
            <person name="Giordano R."/>
            <person name="Donthu R.K."/>
            <person name="Hernandez A.G."/>
            <person name="Wright C.L."/>
            <person name="Zimin A.V."/>
        </authorList>
    </citation>
    <scope>NUCLEOTIDE SEQUENCE [LARGE SCALE GENOMIC DNA]</scope>
    <source>
        <tissue evidence="1">Whole aphids</tissue>
    </source>
</reference>
<keyword evidence="2" id="KW-1185">Reference proteome</keyword>
<proteinExistence type="predicted"/>
<gene>
    <name evidence="1" type="ORF">AGLY_009540</name>
</gene>
<accession>A0A6G0THW6</accession>
<name>A0A6G0THW6_APHGL</name>
<evidence type="ECO:0000313" key="2">
    <source>
        <dbReference type="Proteomes" id="UP000475862"/>
    </source>
</evidence>
<organism evidence="1 2">
    <name type="scientific">Aphis glycines</name>
    <name type="common">Soybean aphid</name>
    <dbReference type="NCBI Taxonomy" id="307491"/>
    <lineage>
        <taxon>Eukaryota</taxon>
        <taxon>Metazoa</taxon>
        <taxon>Ecdysozoa</taxon>
        <taxon>Arthropoda</taxon>
        <taxon>Hexapoda</taxon>
        <taxon>Insecta</taxon>
        <taxon>Pterygota</taxon>
        <taxon>Neoptera</taxon>
        <taxon>Paraneoptera</taxon>
        <taxon>Hemiptera</taxon>
        <taxon>Sternorrhyncha</taxon>
        <taxon>Aphidomorpha</taxon>
        <taxon>Aphidoidea</taxon>
        <taxon>Aphididae</taxon>
        <taxon>Aphidini</taxon>
        <taxon>Aphis</taxon>
        <taxon>Aphis</taxon>
    </lineage>
</organism>
<dbReference type="EMBL" id="VYZN01000037">
    <property type="protein sequence ID" value="KAE9533112.1"/>
    <property type="molecule type" value="Genomic_DNA"/>
</dbReference>
<dbReference type="AlphaFoldDB" id="A0A6G0THW6"/>
<dbReference type="Proteomes" id="UP000475862">
    <property type="component" value="Unassembled WGS sequence"/>
</dbReference>
<evidence type="ECO:0000313" key="1">
    <source>
        <dbReference type="EMBL" id="KAE9533112.1"/>
    </source>
</evidence>
<sequence>MELMESKNSKLFSKKYNKKYAYTTAPKLGMQTQLTVSIINHNNLMFGKQNSTHKPINTPKMIADESYKCETIQQLQRSLWPFNSVILISMSSYLAFNTSMNQEYVRSVVSSYLYIHKVLIDHIYVIHKTLFQSLGSGKFFTVDFISCVLSVQYYSECHLYFIHQTVIIPFTKYLTHCNPIN</sequence>
<comment type="caution">
    <text evidence="1">The sequence shown here is derived from an EMBL/GenBank/DDBJ whole genome shotgun (WGS) entry which is preliminary data.</text>
</comment>
<protein>
    <submittedName>
        <fullName evidence="1">Uncharacterized protein</fullName>
    </submittedName>
</protein>